<dbReference type="GO" id="GO:0019748">
    <property type="term" value="P:secondary metabolic process"/>
    <property type="evidence" value="ECO:0007669"/>
    <property type="project" value="TreeGrafter"/>
</dbReference>
<dbReference type="RefSeq" id="WP_008248588.1">
    <property type="nucleotide sequence ID" value="NZ_CP014544.1"/>
</dbReference>
<dbReference type="InterPro" id="IPR006680">
    <property type="entry name" value="Amidohydro-rel"/>
</dbReference>
<evidence type="ECO:0000313" key="3">
    <source>
        <dbReference type="EMBL" id="AMO69213.1"/>
    </source>
</evidence>
<organism evidence="3 4">
    <name type="scientific">Zhongshania aliphaticivorans</name>
    <dbReference type="NCBI Taxonomy" id="1470434"/>
    <lineage>
        <taxon>Bacteria</taxon>
        <taxon>Pseudomonadati</taxon>
        <taxon>Pseudomonadota</taxon>
        <taxon>Gammaproteobacteria</taxon>
        <taxon>Cellvibrionales</taxon>
        <taxon>Spongiibacteraceae</taxon>
        <taxon>Zhongshania</taxon>
    </lineage>
</organism>
<evidence type="ECO:0000259" key="2">
    <source>
        <dbReference type="Pfam" id="PF04909"/>
    </source>
</evidence>
<dbReference type="SUPFAM" id="SSF51556">
    <property type="entry name" value="Metallo-dependent hydrolases"/>
    <property type="match status" value="1"/>
</dbReference>
<dbReference type="PANTHER" id="PTHR21240">
    <property type="entry name" value="2-AMINO-3-CARBOXYLMUCONATE-6-SEMIALDEHYDE DECARBOXYLASE"/>
    <property type="match status" value="1"/>
</dbReference>
<dbReference type="GO" id="GO:0005737">
    <property type="term" value="C:cytoplasm"/>
    <property type="evidence" value="ECO:0007669"/>
    <property type="project" value="TreeGrafter"/>
</dbReference>
<dbReference type="Gene3D" id="3.20.20.140">
    <property type="entry name" value="Metal-dependent hydrolases"/>
    <property type="match status" value="1"/>
</dbReference>
<feature type="domain" description="Amidohydrolase-related" evidence="2">
    <location>
        <begin position="131"/>
        <end position="398"/>
    </location>
</feature>
<dbReference type="InterPro" id="IPR032465">
    <property type="entry name" value="ACMSD"/>
</dbReference>
<gene>
    <name evidence="3" type="ORF">AZF00_13270</name>
</gene>
<dbReference type="Pfam" id="PF04909">
    <property type="entry name" value="Amidohydro_2"/>
    <property type="match status" value="1"/>
</dbReference>
<dbReference type="GO" id="GO:0016787">
    <property type="term" value="F:hydrolase activity"/>
    <property type="evidence" value="ECO:0007669"/>
    <property type="project" value="InterPro"/>
</dbReference>
<dbReference type="KEGG" id="zal:AZF00_13270"/>
<evidence type="ECO:0000313" key="4">
    <source>
        <dbReference type="Proteomes" id="UP000074119"/>
    </source>
</evidence>
<dbReference type="GO" id="GO:0016831">
    <property type="term" value="F:carboxy-lyase activity"/>
    <property type="evidence" value="ECO:0007669"/>
    <property type="project" value="InterPro"/>
</dbReference>
<dbReference type="EMBL" id="CP014544">
    <property type="protein sequence ID" value="AMO69213.1"/>
    <property type="molecule type" value="Genomic_DNA"/>
</dbReference>
<dbReference type="InterPro" id="IPR032466">
    <property type="entry name" value="Metal_Hydrolase"/>
</dbReference>
<proteinExistence type="predicted"/>
<accession>A0A127M7J7</accession>
<dbReference type="Proteomes" id="UP000074119">
    <property type="component" value="Chromosome"/>
</dbReference>
<evidence type="ECO:0000256" key="1">
    <source>
        <dbReference type="ARBA" id="ARBA00023239"/>
    </source>
</evidence>
<dbReference type="AlphaFoldDB" id="A0A127M7J7"/>
<name>A0A127M7J7_9GAMM</name>
<reference evidence="3 4" key="1">
    <citation type="submission" date="2015-12" db="EMBL/GenBank/DDBJ databases">
        <authorList>
            <person name="Shamseldin A."/>
            <person name="Moawad H."/>
            <person name="Abd El-Rahim W.M."/>
            <person name="Sadowsky M.J."/>
        </authorList>
    </citation>
    <scope>NUCLEOTIDE SEQUENCE [LARGE SCALE GENOMIC DNA]</scope>
    <source>
        <strain evidence="3 4">SM2</strain>
    </source>
</reference>
<dbReference type="PANTHER" id="PTHR21240:SF28">
    <property type="entry name" value="ISO-OROTATE DECARBOXYLASE (EUROFUNG)"/>
    <property type="match status" value="1"/>
</dbReference>
<keyword evidence="1" id="KW-0456">Lyase</keyword>
<sequence>MNTLPYALIDCDNHYYEPDDCFSRFIEARFRESTVWVDRRREDGFGTMMLGAERLNFFSVGVGDFVGPPGAMKAFFKGDVDTGGAVNANAIRAIDCPEFIDKTARLARMDEQGVEACVMIPTLGTGVEYQLRKPEHRAVAYPSIRAFNRWVAADWGWGGDGRVFATAMISLIDLDLALIELERVIQEGCRLIHLNTGPIDGRSPADPYFDPFWARVQEAGVVMAYHIGSGPFTEMYAAPWGEPANPPSHRFSAFNTYVGMGERTVVDQIAATIFQNLFGRFPKLQFLIVEFGAAWLPHLLKTLDKIYRLGDHKTRFAFGKPDLPSAVFKRHFKIVPFHEDDFSRIAAAAGIEAIVNGSDYPHPEGLQWPVEMVDEMEGFNDAQIRQVMRGNAAALLGLAD</sequence>
<protein>
    <recommendedName>
        <fullName evidence="2">Amidohydrolase-related domain-containing protein</fullName>
    </recommendedName>
</protein>
<dbReference type="STRING" id="1470434.AZF00_13270"/>